<dbReference type="GO" id="GO:0005886">
    <property type="term" value="C:plasma membrane"/>
    <property type="evidence" value="ECO:0007669"/>
    <property type="project" value="TreeGrafter"/>
</dbReference>
<dbReference type="GO" id="GO:0017128">
    <property type="term" value="F:phospholipid scramblase activity"/>
    <property type="evidence" value="ECO:0007669"/>
    <property type="project" value="InterPro"/>
</dbReference>
<evidence type="ECO:0000256" key="2">
    <source>
        <dbReference type="RuleBase" id="RU363116"/>
    </source>
</evidence>
<comment type="function">
    <text evidence="2">May mediate accelerated ATP-independent bidirectional transbilayer migration of phospholipids upon binding calcium ions that results in a loss of phospholipid asymmetry in the plasma membrane.</text>
</comment>
<dbReference type="EnsemblMetazoa" id="tetur07g05760.1">
    <property type="protein sequence ID" value="tetur07g05760.1"/>
    <property type="gene ID" value="tetur07g05760"/>
</dbReference>
<keyword evidence="5" id="KW-1185">Reference proteome</keyword>
<sequence length="278" mass="31731">MSIRNSIQESPGYLVGPQTERPSNNVFHSQPGTQLVQHFILGFTIKPNYYRTKYLNVLLDRRVAFCPSGLEYLTRIDQLLVQQKVELLEAFIGFETKNKYHIKNIMGQKIFNAIEDSDCCTRSCCGPVRPFNMKIIDNEEREVLNIYRPLKCQGCCFPCCLQSMQVTASGVVCGYIEQTWSLFEPKFKVCNSSGETVLRIERSFCTFSFCGDVEFKVLSHDGDTQIGCITKQWSGLARELFTDADHFGISFPMDLDVNIKAVLLGACFLIDFMYFETK</sequence>
<comment type="similarity">
    <text evidence="1 2">Belongs to the phospholipid scramblase family.</text>
</comment>
<name>T1K9Q2_TETUR</name>
<keyword evidence="2" id="KW-0449">Lipoprotein</keyword>
<dbReference type="InterPro" id="IPR025659">
    <property type="entry name" value="Tubby-like_C"/>
</dbReference>
<reference evidence="4" key="2">
    <citation type="submission" date="2015-06" db="UniProtKB">
        <authorList>
            <consortium name="EnsemblMetazoa"/>
        </authorList>
    </citation>
    <scope>IDENTIFICATION</scope>
</reference>
<protein>
    <recommendedName>
        <fullName evidence="2">Phospholipid scramblase</fullName>
    </recommendedName>
</protein>
<dbReference type="PANTHER" id="PTHR23248">
    <property type="entry name" value="PHOSPHOLIPID SCRAMBLASE-RELATED"/>
    <property type="match status" value="1"/>
</dbReference>
<feature type="region of interest" description="Disordered" evidence="3">
    <location>
        <begin position="1"/>
        <end position="21"/>
    </location>
</feature>
<accession>T1K9Q2</accession>
<proteinExistence type="inferred from homology"/>
<organism evidence="4 5">
    <name type="scientific">Tetranychus urticae</name>
    <name type="common">Two-spotted spider mite</name>
    <dbReference type="NCBI Taxonomy" id="32264"/>
    <lineage>
        <taxon>Eukaryota</taxon>
        <taxon>Metazoa</taxon>
        <taxon>Ecdysozoa</taxon>
        <taxon>Arthropoda</taxon>
        <taxon>Chelicerata</taxon>
        <taxon>Arachnida</taxon>
        <taxon>Acari</taxon>
        <taxon>Acariformes</taxon>
        <taxon>Trombidiformes</taxon>
        <taxon>Prostigmata</taxon>
        <taxon>Eleutherengona</taxon>
        <taxon>Raphignathae</taxon>
        <taxon>Tetranychoidea</taxon>
        <taxon>Tetranychidae</taxon>
        <taxon>Tetranychus</taxon>
    </lineage>
</organism>
<dbReference type="Pfam" id="PF03803">
    <property type="entry name" value="Scramblase"/>
    <property type="match status" value="1"/>
</dbReference>
<dbReference type="Proteomes" id="UP000015104">
    <property type="component" value="Unassembled WGS sequence"/>
</dbReference>
<keyword evidence="2" id="KW-0106">Calcium</keyword>
<dbReference type="AlphaFoldDB" id="T1K9Q2"/>
<evidence type="ECO:0000256" key="3">
    <source>
        <dbReference type="SAM" id="MobiDB-lite"/>
    </source>
</evidence>
<reference evidence="5" key="1">
    <citation type="submission" date="2011-08" db="EMBL/GenBank/DDBJ databases">
        <authorList>
            <person name="Rombauts S."/>
        </authorList>
    </citation>
    <scope>NUCLEOTIDE SEQUENCE</scope>
    <source>
        <strain evidence="5">London</strain>
    </source>
</reference>
<dbReference type="SUPFAM" id="SSF54518">
    <property type="entry name" value="Tubby C-terminal domain-like"/>
    <property type="match status" value="1"/>
</dbReference>
<dbReference type="EMBL" id="CAEY01001892">
    <property type="status" value="NOT_ANNOTATED_CDS"/>
    <property type="molecule type" value="Genomic_DNA"/>
</dbReference>
<dbReference type="HOGENOM" id="CLU_053024_2_2_1"/>
<dbReference type="eggNOG" id="KOG0621">
    <property type="taxonomic scope" value="Eukaryota"/>
</dbReference>
<comment type="cofactor">
    <cofactor evidence="2">
        <name>Ca(2+)</name>
        <dbReference type="ChEBI" id="CHEBI:29108"/>
    </cofactor>
</comment>
<evidence type="ECO:0000256" key="1">
    <source>
        <dbReference type="ARBA" id="ARBA00005350"/>
    </source>
</evidence>
<evidence type="ECO:0000313" key="4">
    <source>
        <dbReference type="EnsemblMetazoa" id="tetur07g05760.1"/>
    </source>
</evidence>
<dbReference type="PANTHER" id="PTHR23248:SF9">
    <property type="entry name" value="PHOSPHOLIPID SCRAMBLASE"/>
    <property type="match status" value="1"/>
</dbReference>
<evidence type="ECO:0000313" key="5">
    <source>
        <dbReference type="Proteomes" id="UP000015104"/>
    </source>
</evidence>
<keyword evidence="2" id="KW-0564">Palmitate</keyword>
<dbReference type="InterPro" id="IPR005552">
    <property type="entry name" value="Scramblase"/>
</dbReference>